<dbReference type="EMBL" id="FOJB01000002">
    <property type="protein sequence ID" value="SEW35388.1"/>
    <property type="molecule type" value="Genomic_DNA"/>
</dbReference>
<feature type="region of interest" description="Disordered" evidence="1">
    <location>
        <begin position="33"/>
        <end position="64"/>
    </location>
</feature>
<dbReference type="Proteomes" id="UP000199650">
    <property type="component" value="Unassembled WGS sequence"/>
</dbReference>
<dbReference type="STRING" id="1173584.SAMN05444851_3084"/>
<keyword evidence="3" id="KW-1185">Reference proteome</keyword>
<evidence type="ECO:0000256" key="1">
    <source>
        <dbReference type="SAM" id="MobiDB-lite"/>
    </source>
</evidence>
<accession>A0A1I0R4C7</accession>
<proteinExistence type="predicted"/>
<evidence type="ECO:0000313" key="3">
    <source>
        <dbReference type="Proteomes" id="UP000199650"/>
    </source>
</evidence>
<gene>
    <name evidence="2" type="ORF">SAMN05444851_3084</name>
</gene>
<dbReference type="RefSeq" id="WP_091432781.1">
    <property type="nucleotide sequence ID" value="NZ_FOJB01000002.1"/>
</dbReference>
<dbReference type="AlphaFoldDB" id="A0A1I0R4C7"/>
<protein>
    <submittedName>
        <fullName evidence="2">Uncharacterized protein</fullName>
    </submittedName>
</protein>
<reference evidence="2 3" key="1">
    <citation type="submission" date="2016-10" db="EMBL/GenBank/DDBJ databases">
        <authorList>
            <person name="de Groot N.N."/>
        </authorList>
    </citation>
    <scope>NUCLEOTIDE SEQUENCE [LARGE SCALE GENOMIC DNA]</scope>
    <source>
        <strain evidence="2 3">DSM 29439</strain>
    </source>
</reference>
<organism evidence="2 3">
    <name type="scientific">Aliiroseovarius sediminilitoris</name>
    <dbReference type="NCBI Taxonomy" id="1173584"/>
    <lineage>
        <taxon>Bacteria</taxon>
        <taxon>Pseudomonadati</taxon>
        <taxon>Pseudomonadota</taxon>
        <taxon>Alphaproteobacteria</taxon>
        <taxon>Rhodobacterales</taxon>
        <taxon>Paracoccaceae</taxon>
        <taxon>Aliiroseovarius</taxon>
    </lineage>
</organism>
<sequence>MLPKTGAFLFRLLFVVLIGGFVAFASVPDVADGHAGSSDSLSETLVDESGADHHADTASSSSGHCHPGLDCFTAGAFLLLPALSAPLETGKSKVWFSHLESESWASLPDNPPPRNQS</sequence>
<name>A0A1I0R4C7_9RHOB</name>
<evidence type="ECO:0000313" key="2">
    <source>
        <dbReference type="EMBL" id="SEW35388.1"/>
    </source>
</evidence>
<dbReference type="OrthoDB" id="7862777at2"/>